<evidence type="ECO:0000313" key="2">
    <source>
        <dbReference type="Proteomes" id="UP000177171"/>
    </source>
</evidence>
<protein>
    <submittedName>
        <fullName evidence="1">Uncharacterized protein</fullName>
    </submittedName>
</protein>
<reference evidence="1 2" key="1">
    <citation type="journal article" date="2016" name="Nat. Commun.">
        <title>Thousands of microbial genomes shed light on interconnected biogeochemical processes in an aquifer system.</title>
        <authorList>
            <person name="Anantharaman K."/>
            <person name="Brown C.T."/>
            <person name="Hug L.A."/>
            <person name="Sharon I."/>
            <person name="Castelle C.J."/>
            <person name="Probst A.J."/>
            <person name="Thomas B.C."/>
            <person name="Singh A."/>
            <person name="Wilkins M.J."/>
            <person name="Karaoz U."/>
            <person name="Brodie E.L."/>
            <person name="Williams K.H."/>
            <person name="Hubbard S.S."/>
            <person name="Banfield J.F."/>
        </authorList>
    </citation>
    <scope>NUCLEOTIDE SEQUENCE [LARGE SCALE GENOMIC DNA]</scope>
</reference>
<sequence>MNCQYIIENRNGQLEDLFHADDADNNKIARELLTKRGSGKKLLKVIAEIPHITRVPGKLG</sequence>
<accession>A0A1G2LMZ3</accession>
<name>A0A1G2LMZ3_9BACT</name>
<gene>
    <name evidence="1" type="ORF">A3G49_00625</name>
</gene>
<organism evidence="1 2">
    <name type="scientific">Candidatus Sungbacteria bacterium RIFCSPLOWO2_12_FULL_41_11</name>
    <dbReference type="NCBI Taxonomy" id="1802286"/>
    <lineage>
        <taxon>Bacteria</taxon>
        <taxon>Candidatus Sungiibacteriota</taxon>
    </lineage>
</organism>
<dbReference type="EMBL" id="MHQY01000036">
    <property type="protein sequence ID" value="OHA12985.1"/>
    <property type="molecule type" value="Genomic_DNA"/>
</dbReference>
<comment type="caution">
    <text evidence="1">The sequence shown here is derived from an EMBL/GenBank/DDBJ whole genome shotgun (WGS) entry which is preliminary data.</text>
</comment>
<dbReference type="Proteomes" id="UP000177171">
    <property type="component" value="Unassembled WGS sequence"/>
</dbReference>
<dbReference type="AlphaFoldDB" id="A0A1G2LMZ3"/>
<evidence type="ECO:0000313" key="1">
    <source>
        <dbReference type="EMBL" id="OHA12985.1"/>
    </source>
</evidence>
<proteinExistence type="predicted"/>